<organism evidence="2">
    <name type="scientific">Echinococcus granulosus</name>
    <name type="common">Hydatid tapeworm</name>
    <dbReference type="NCBI Taxonomy" id="6210"/>
    <lineage>
        <taxon>Eukaryota</taxon>
        <taxon>Metazoa</taxon>
        <taxon>Spiralia</taxon>
        <taxon>Lophotrochozoa</taxon>
        <taxon>Platyhelminthes</taxon>
        <taxon>Cestoda</taxon>
        <taxon>Eucestoda</taxon>
        <taxon>Cyclophyllidea</taxon>
        <taxon>Taeniidae</taxon>
        <taxon>Echinococcus</taxon>
        <taxon>Echinococcus granulosus group</taxon>
    </lineage>
</organism>
<reference evidence="2" key="2">
    <citation type="submission" date="2014-06" db="EMBL/GenBank/DDBJ databases">
        <authorList>
            <person name="Aslett M."/>
        </authorList>
    </citation>
    <scope>NUCLEOTIDE SEQUENCE</scope>
</reference>
<dbReference type="EMBL" id="LK028584">
    <property type="protein sequence ID" value="CDS21781.1"/>
    <property type="molecule type" value="Genomic_DNA"/>
</dbReference>
<reference evidence="4" key="3">
    <citation type="submission" date="2020-10" db="UniProtKB">
        <authorList>
            <consortium name="WormBaseParasite"/>
        </authorList>
    </citation>
    <scope>IDENTIFICATION</scope>
</reference>
<feature type="region of interest" description="Disordered" evidence="1">
    <location>
        <begin position="1"/>
        <end position="23"/>
    </location>
</feature>
<dbReference type="Proteomes" id="UP000492820">
    <property type="component" value="Unassembled WGS sequence"/>
</dbReference>
<sequence length="84" mass="9596">MGTPDGQSISPSPNSFPKQEENYNQEKCKGELVCYGQVFLQLHKNSMIVHPVEPKITSHRLVTRCLSSKRHRITSSEKKINCLR</sequence>
<evidence type="ECO:0000313" key="4">
    <source>
        <dbReference type="WBParaSite" id="EgrG_000128300"/>
    </source>
</evidence>
<gene>
    <name evidence="2" type="ORF">EgrG_000128300</name>
</gene>
<evidence type="ECO:0000313" key="3">
    <source>
        <dbReference type="Proteomes" id="UP000492820"/>
    </source>
</evidence>
<dbReference type="WBParaSite" id="EgrG_000128300">
    <property type="protein sequence ID" value="EgrG_000128300"/>
    <property type="gene ID" value="EgrG_000128300"/>
</dbReference>
<evidence type="ECO:0000256" key="1">
    <source>
        <dbReference type="SAM" id="MobiDB-lite"/>
    </source>
</evidence>
<accession>A0A068WPW0</accession>
<feature type="compositionally biased region" description="Polar residues" evidence="1">
    <location>
        <begin position="1"/>
        <end position="17"/>
    </location>
</feature>
<name>A0A068WPW0_ECHGR</name>
<dbReference type="AlphaFoldDB" id="A0A068WPW0"/>
<evidence type="ECO:0000313" key="2">
    <source>
        <dbReference type="EMBL" id="CDS21781.1"/>
    </source>
</evidence>
<protein>
    <submittedName>
        <fullName evidence="2 4">Expressed protein</fullName>
    </submittedName>
</protein>
<proteinExistence type="predicted"/>
<reference evidence="2 3" key="1">
    <citation type="journal article" date="2013" name="Nature">
        <title>The genomes of four tapeworm species reveal adaptations to parasitism.</title>
        <authorList>
            <person name="Tsai I.J."/>
            <person name="Zarowiecki M."/>
            <person name="Holroyd N."/>
            <person name="Garciarrubio A."/>
            <person name="Sanchez-Flores A."/>
            <person name="Brooks K.L."/>
            <person name="Tracey A."/>
            <person name="Bobes R.J."/>
            <person name="Fragoso G."/>
            <person name="Sciutto E."/>
            <person name="Aslett M."/>
            <person name="Beasley H."/>
            <person name="Bennett H.M."/>
            <person name="Cai J."/>
            <person name="Camicia F."/>
            <person name="Clark R."/>
            <person name="Cucher M."/>
            <person name="De Silva N."/>
            <person name="Day T.A."/>
            <person name="Deplazes P."/>
            <person name="Estrada K."/>
            <person name="Fernandez C."/>
            <person name="Holland P.W."/>
            <person name="Hou J."/>
            <person name="Hu S."/>
            <person name="Huckvale T."/>
            <person name="Hung S.S."/>
            <person name="Kamenetzky L."/>
            <person name="Keane J.A."/>
            <person name="Kiss F."/>
            <person name="Koziol U."/>
            <person name="Lambert O."/>
            <person name="Liu K."/>
            <person name="Luo X."/>
            <person name="Luo Y."/>
            <person name="Macchiaroli N."/>
            <person name="Nichol S."/>
            <person name="Paps J."/>
            <person name="Parkinson J."/>
            <person name="Pouchkina-Stantcheva N."/>
            <person name="Riddiford N."/>
            <person name="Rosenzvit M."/>
            <person name="Salinas G."/>
            <person name="Wasmuth J.D."/>
            <person name="Zamanian M."/>
            <person name="Zheng Y."/>
            <person name="Cai X."/>
            <person name="Soberon X."/>
            <person name="Olson P.D."/>
            <person name="Laclette J.P."/>
            <person name="Brehm K."/>
            <person name="Berriman M."/>
            <person name="Garciarrubio A."/>
            <person name="Bobes R.J."/>
            <person name="Fragoso G."/>
            <person name="Sanchez-Flores A."/>
            <person name="Estrada K."/>
            <person name="Cevallos M.A."/>
            <person name="Morett E."/>
            <person name="Gonzalez V."/>
            <person name="Portillo T."/>
            <person name="Ochoa-Leyva A."/>
            <person name="Jose M.V."/>
            <person name="Sciutto E."/>
            <person name="Landa A."/>
            <person name="Jimenez L."/>
            <person name="Valdes V."/>
            <person name="Carrero J.C."/>
            <person name="Larralde C."/>
            <person name="Morales-Montor J."/>
            <person name="Limon-Lason J."/>
            <person name="Soberon X."/>
            <person name="Laclette J.P."/>
        </authorList>
    </citation>
    <scope>NUCLEOTIDE SEQUENCE [LARGE SCALE GENOMIC DNA]</scope>
</reference>